<protein>
    <recommendedName>
        <fullName evidence="6">HSF-type DNA-binding domain-containing protein</fullName>
    </recommendedName>
</protein>
<evidence type="ECO:0000313" key="8">
    <source>
        <dbReference type="Proteomes" id="UP000054485"/>
    </source>
</evidence>
<sequence>SALIVLDQERFASKVLGRWLKHKNFSSFVHQLNMYGFHKIPHLQQGVLHSDSDTEFWNFSTPISSVANQICS</sequence>
<dbReference type="EMBL" id="KN835805">
    <property type="protein sequence ID" value="KIK34127.1"/>
    <property type="molecule type" value="Genomic_DNA"/>
</dbReference>
<dbReference type="SUPFAM" id="SSF46785">
    <property type="entry name" value="Winged helix' DNA-binding domain"/>
    <property type="match status" value="1"/>
</dbReference>
<dbReference type="InParanoid" id="A0A0D0AIP4"/>
<evidence type="ECO:0000256" key="3">
    <source>
        <dbReference type="ARBA" id="ARBA00023125"/>
    </source>
</evidence>
<dbReference type="Proteomes" id="UP000054485">
    <property type="component" value="Unassembled WGS sequence"/>
</dbReference>
<keyword evidence="3" id="KW-0238">DNA-binding</keyword>
<dbReference type="SMART" id="SM00415">
    <property type="entry name" value="HSF"/>
    <property type="match status" value="1"/>
</dbReference>
<evidence type="ECO:0000256" key="4">
    <source>
        <dbReference type="ARBA" id="ARBA00023242"/>
    </source>
</evidence>
<evidence type="ECO:0000313" key="7">
    <source>
        <dbReference type="EMBL" id="KIK34127.1"/>
    </source>
</evidence>
<reference evidence="8" key="2">
    <citation type="submission" date="2015-01" db="EMBL/GenBank/DDBJ databases">
        <title>Evolutionary Origins and Diversification of the Mycorrhizal Mutualists.</title>
        <authorList>
            <consortium name="DOE Joint Genome Institute"/>
            <consortium name="Mycorrhizal Genomics Consortium"/>
            <person name="Kohler A."/>
            <person name="Kuo A."/>
            <person name="Nagy L.G."/>
            <person name="Floudas D."/>
            <person name="Copeland A."/>
            <person name="Barry K.W."/>
            <person name="Cichocki N."/>
            <person name="Veneault-Fourrey C."/>
            <person name="LaButti K."/>
            <person name="Lindquist E.A."/>
            <person name="Lipzen A."/>
            <person name="Lundell T."/>
            <person name="Morin E."/>
            <person name="Murat C."/>
            <person name="Riley R."/>
            <person name="Ohm R."/>
            <person name="Sun H."/>
            <person name="Tunlid A."/>
            <person name="Henrissat B."/>
            <person name="Grigoriev I.V."/>
            <person name="Hibbett D.S."/>
            <person name="Martin F."/>
        </authorList>
    </citation>
    <scope>NUCLEOTIDE SEQUENCE [LARGE SCALE GENOMIC DNA]</scope>
    <source>
        <strain evidence="8">UH-Slu-Lm8-n1</strain>
    </source>
</reference>
<dbReference type="InterPro" id="IPR036390">
    <property type="entry name" value="WH_DNA-bd_sf"/>
</dbReference>
<keyword evidence="8" id="KW-1185">Reference proteome</keyword>
<dbReference type="Gene3D" id="1.10.10.10">
    <property type="entry name" value="Winged helix-like DNA-binding domain superfamily/Winged helix DNA-binding domain"/>
    <property type="match status" value="1"/>
</dbReference>
<keyword evidence="4" id="KW-0539">Nucleus</keyword>
<gene>
    <name evidence="7" type="ORF">CY34DRAFT_787627</name>
</gene>
<dbReference type="PRINTS" id="PR00056">
    <property type="entry name" value="HSFDOMAIN"/>
</dbReference>
<dbReference type="AlphaFoldDB" id="A0A0D0AIP4"/>
<evidence type="ECO:0000256" key="1">
    <source>
        <dbReference type="ARBA" id="ARBA00004123"/>
    </source>
</evidence>
<feature type="non-terminal residue" evidence="7">
    <location>
        <position position="1"/>
    </location>
</feature>
<dbReference type="PANTHER" id="PTHR10015:SF427">
    <property type="entry name" value="HEAT SHOCK FACTOR PROTEIN"/>
    <property type="match status" value="1"/>
</dbReference>
<dbReference type="GO" id="GO:0043565">
    <property type="term" value="F:sequence-specific DNA binding"/>
    <property type="evidence" value="ECO:0007669"/>
    <property type="project" value="InterPro"/>
</dbReference>
<evidence type="ECO:0000259" key="6">
    <source>
        <dbReference type="SMART" id="SM00415"/>
    </source>
</evidence>
<dbReference type="InterPro" id="IPR036388">
    <property type="entry name" value="WH-like_DNA-bd_sf"/>
</dbReference>
<dbReference type="HOGENOM" id="CLU_2747194_0_0_1"/>
<organism evidence="7 8">
    <name type="scientific">Suillus luteus UH-Slu-Lm8-n1</name>
    <dbReference type="NCBI Taxonomy" id="930992"/>
    <lineage>
        <taxon>Eukaryota</taxon>
        <taxon>Fungi</taxon>
        <taxon>Dikarya</taxon>
        <taxon>Basidiomycota</taxon>
        <taxon>Agaricomycotina</taxon>
        <taxon>Agaricomycetes</taxon>
        <taxon>Agaricomycetidae</taxon>
        <taxon>Boletales</taxon>
        <taxon>Suillineae</taxon>
        <taxon>Suillaceae</taxon>
        <taxon>Suillus</taxon>
    </lineage>
</organism>
<feature type="non-terminal residue" evidence="7">
    <location>
        <position position="72"/>
    </location>
</feature>
<name>A0A0D0AIP4_9AGAM</name>
<dbReference type="PANTHER" id="PTHR10015">
    <property type="entry name" value="HEAT SHOCK TRANSCRIPTION FACTOR"/>
    <property type="match status" value="1"/>
</dbReference>
<dbReference type="GO" id="GO:0003700">
    <property type="term" value="F:DNA-binding transcription factor activity"/>
    <property type="evidence" value="ECO:0007669"/>
    <property type="project" value="InterPro"/>
</dbReference>
<comment type="subcellular location">
    <subcellularLocation>
        <location evidence="1">Nucleus</location>
    </subcellularLocation>
</comment>
<accession>A0A0D0AIP4</accession>
<dbReference type="OrthoDB" id="60033at2759"/>
<proteinExistence type="inferred from homology"/>
<dbReference type="STRING" id="930992.A0A0D0AIP4"/>
<comment type="similarity">
    <text evidence="2 5">Belongs to the HSF family.</text>
</comment>
<dbReference type="GO" id="GO:0005634">
    <property type="term" value="C:nucleus"/>
    <property type="evidence" value="ECO:0007669"/>
    <property type="project" value="UniProtKB-SubCell"/>
</dbReference>
<evidence type="ECO:0000256" key="5">
    <source>
        <dbReference type="RuleBase" id="RU004020"/>
    </source>
</evidence>
<dbReference type="Pfam" id="PF00447">
    <property type="entry name" value="HSF_DNA-bind"/>
    <property type="match status" value="1"/>
</dbReference>
<dbReference type="InterPro" id="IPR000232">
    <property type="entry name" value="HSF_DNA-bd"/>
</dbReference>
<reference evidence="7 8" key="1">
    <citation type="submission" date="2014-04" db="EMBL/GenBank/DDBJ databases">
        <authorList>
            <consortium name="DOE Joint Genome Institute"/>
            <person name="Kuo A."/>
            <person name="Ruytinx J."/>
            <person name="Rineau F."/>
            <person name="Colpaert J."/>
            <person name="Kohler A."/>
            <person name="Nagy L.G."/>
            <person name="Floudas D."/>
            <person name="Copeland A."/>
            <person name="Barry K.W."/>
            <person name="Cichocki N."/>
            <person name="Veneault-Fourrey C."/>
            <person name="LaButti K."/>
            <person name="Lindquist E.A."/>
            <person name="Lipzen A."/>
            <person name="Lundell T."/>
            <person name="Morin E."/>
            <person name="Murat C."/>
            <person name="Sun H."/>
            <person name="Tunlid A."/>
            <person name="Henrissat B."/>
            <person name="Grigoriev I.V."/>
            <person name="Hibbett D.S."/>
            <person name="Martin F."/>
            <person name="Nordberg H.P."/>
            <person name="Cantor M.N."/>
            <person name="Hua S.X."/>
        </authorList>
    </citation>
    <scope>NUCLEOTIDE SEQUENCE [LARGE SCALE GENOMIC DNA]</scope>
    <source>
        <strain evidence="7 8">UH-Slu-Lm8-n1</strain>
    </source>
</reference>
<feature type="domain" description="HSF-type DNA-binding" evidence="6">
    <location>
        <begin position="1"/>
        <end position="69"/>
    </location>
</feature>
<evidence type="ECO:0000256" key="2">
    <source>
        <dbReference type="ARBA" id="ARBA00006403"/>
    </source>
</evidence>